<accession>A0A3S5CG02</accession>
<reference evidence="2" key="1">
    <citation type="submission" date="2018-11" db="EMBL/GenBank/DDBJ databases">
        <authorList>
            <consortium name="Pathogen Informatics"/>
        </authorList>
    </citation>
    <scope>NUCLEOTIDE SEQUENCE</scope>
</reference>
<dbReference type="Proteomes" id="UP000784294">
    <property type="component" value="Unassembled WGS sequence"/>
</dbReference>
<protein>
    <submittedName>
        <fullName evidence="2">Uncharacterized protein</fullName>
    </submittedName>
</protein>
<dbReference type="AlphaFoldDB" id="A0A3S5CG02"/>
<dbReference type="OrthoDB" id="295029at2759"/>
<proteinExistence type="predicted"/>
<evidence type="ECO:0000256" key="1">
    <source>
        <dbReference type="SAM" id="MobiDB-lite"/>
    </source>
</evidence>
<gene>
    <name evidence="2" type="ORF">PXEA_LOCUS11518</name>
</gene>
<feature type="compositionally biased region" description="Polar residues" evidence="1">
    <location>
        <begin position="49"/>
        <end position="61"/>
    </location>
</feature>
<keyword evidence="3" id="KW-1185">Reference proteome</keyword>
<name>A0A3S5CG02_9PLAT</name>
<feature type="region of interest" description="Disordered" evidence="1">
    <location>
        <begin position="45"/>
        <end position="64"/>
    </location>
</feature>
<organism evidence="2 3">
    <name type="scientific">Protopolystoma xenopodis</name>
    <dbReference type="NCBI Taxonomy" id="117903"/>
    <lineage>
        <taxon>Eukaryota</taxon>
        <taxon>Metazoa</taxon>
        <taxon>Spiralia</taxon>
        <taxon>Lophotrochozoa</taxon>
        <taxon>Platyhelminthes</taxon>
        <taxon>Monogenea</taxon>
        <taxon>Polyopisthocotylea</taxon>
        <taxon>Polystomatidea</taxon>
        <taxon>Polystomatidae</taxon>
        <taxon>Protopolystoma</taxon>
    </lineage>
</organism>
<dbReference type="EMBL" id="CAAALY010035557">
    <property type="protein sequence ID" value="VEL18078.1"/>
    <property type="molecule type" value="Genomic_DNA"/>
</dbReference>
<sequence>MLYQLIGPQPRISFGSYQQSTITCNVSTANNLPIFGSDDSALTSEAEGISTTSRGPDNTITKGDCFEINPVKPSDESDLFKTYLTNPREDKSDLKEEEQSTEKSTATPPSFVNDILKSEFLDASIKDMSIADKDQRILSGLRYLLLGDTGLPAWLTRLIPIPSERPTESQFDPSWCLRASSRRPKPGYSGHLWRMASTLHYVGSSLDCHLTSQISKPPTDMPIKFSEDFISSLTSTSESTPDSKSKLEKFSLLPEQNIDSQSSLEPEGQGLTVSTELFKVESVLATNQCEPTAASGIRTIKMFNSVMQGEFLLFVFIL</sequence>
<evidence type="ECO:0000313" key="3">
    <source>
        <dbReference type="Proteomes" id="UP000784294"/>
    </source>
</evidence>
<comment type="caution">
    <text evidence="2">The sequence shown here is derived from an EMBL/GenBank/DDBJ whole genome shotgun (WGS) entry which is preliminary data.</text>
</comment>
<evidence type="ECO:0000313" key="2">
    <source>
        <dbReference type="EMBL" id="VEL18078.1"/>
    </source>
</evidence>
<feature type="region of interest" description="Disordered" evidence="1">
    <location>
        <begin position="77"/>
        <end position="110"/>
    </location>
</feature>
<feature type="compositionally biased region" description="Basic and acidic residues" evidence="1">
    <location>
        <begin position="87"/>
        <end position="101"/>
    </location>
</feature>